<name>A0A2V3IR86_9FLOR</name>
<gene>
    <name evidence="2" type="ORF">BWQ96_05640</name>
</gene>
<feature type="compositionally biased region" description="Polar residues" evidence="1">
    <location>
        <begin position="132"/>
        <end position="146"/>
    </location>
</feature>
<accession>A0A2V3IR86</accession>
<feature type="region of interest" description="Disordered" evidence="1">
    <location>
        <begin position="185"/>
        <end position="207"/>
    </location>
</feature>
<reference evidence="2 3" key="1">
    <citation type="journal article" date="2018" name="Mol. Biol. Evol.">
        <title>Analysis of the draft genome of the red seaweed Gracilariopsis chorda provides insights into genome size evolution in Rhodophyta.</title>
        <authorList>
            <person name="Lee J."/>
            <person name="Yang E.C."/>
            <person name="Graf L."/>
            <person name="Yang J.H."/>
            <person name="Qiu H."/>
            <person name="Zel Zion U."/>
            <person name="Chan C.X."/>
            <person name="Stephens T.G."/>
            <person name="Weber A.P.M."/>
            <person name="Boo G.H."/>
            <person name="Boo S.M."/>
            <person name="Kim K.M."/>
            <person name="Shin Y."/>
            <person name="Jung M."/>
            <person name="Lee S.J."/>
            <person name="Yim H.S."/>
            <person name="Lee J.H."/>
            <person name="Bhattacharya D."/>
            <person name="Yoon H.S."/>
        </authorList>
    </citation>
    <scope>NUCLEOTIDE SEQUENCE [LARGE SCALE GENOMIC DNA]</scope>
    <source>
        <strain evidence="2 3">SKKU-2015</strain>
        <tissue evidence="2">Whole body</tissue>
    </source>
</reference>
<sequence length="207" mass="22597">MESKGAVTTEYSSSGRPLGRHKATEKLSKQEATGKKLKIAAKAVELQRQRNAALDRQNEILLFSNASKGVNEDETLEYFRLGRQEAIVNARRRQKELEKERQYPGSNGISSVLATQGTADQNIAFTTPPDVNRNNSGAAPNSNSRQFPVFPSMNEGSVSSQRASDMTSQSVRFTGEVTETNDVGETRHKSDISGGIMFPGEVTETGN</sequence>
<comment type="caution">
    <text evidence="2">The sequence shown here is derived from an EMBL/GenBank/DDBJ whole genome shotgun (WGS) entry which is preliminary data.</text>
</comment>
<evidence type="ECO:0000256" key="1">
    <source>
        <dbReference type="SAM" id="MobiDB-lite"/>
    </source>
</evidence>
<dbReference type="AlphaFoldDB" id="A0A2V3IR86"/>
<evidence type="ECO:0008006" key="4">
    <source>
        <dbReference type="Google" id="ProtNLM"/>
    </source>
</evidence>
<dbReference type="EMBL" id="NBIV01000086">
    <property type="protein sequence ID" value="PXF44609.1"/>
    <property type="molecule type" value="Genomic_DNA"/>
</dbReference>
<organism evidence="2 3">
    <name type="scientific">Gracilariopsis chorda</name>
    <dbReference type="NCBI Taxonomy" id="448386"/>
    <lineage>
        <taxon>Eukaryota</taxon>
        <taxon>Rhodophyta</taxon>
        <taxon>Florideophyceae</taxon>
        <taxon>Rhodymeniophycidae</taxon>
        <taxon>Gracilariales</taxon>
        <taxon>Gracilariaceae</taxon>
        <taxon>Gracilariopsis</taxon>
    </lineage>
</organism>
<evidence type="ECO:0000313" key="3">
    <source>
        <dbReference type="Proteomes" id="UP000247409"/>
    </source>
</evidence>
<proteinExistence type="predicted"/>
<dbReference type="Proteomes" id="UP000247409">
    <property type="component" value="Unassembled WGS sequence"/>
</dbReference>
<feature type="region of interest" description="Disordered" evidence="1">
    <location>
        <begin position="1"/>
        <end position="32"/>
    </location>
</feature>
<keyword evidence="3" id="KW-1185">Reference proteome</keyword>
<feature type="compositionally biased region" description="Basic and acidic residues" evidence="1">
    <location>
        <begin position="22"/>
        <end position="32"/>
    </location>
</feature>
<feature type="region of interest" description="Disordered" evidence="1">
    <location>
        <begin position="128"/>
        <end position="148"/>
    </location>
</feature>
<protein>
    <recommendedName>
        <fullName evidence="4">No apical meristem-associated C-terminal domain-containing protein</fullName>
    </recommendedName>
</protein>
<evidence type="ECO:0000313" key="2">
    <source>
        <dbReference type="EMBL" id="PXF44609.1"/>
    </source>
</evidence>